<evidence type="ECO:0000259" key="12">
    <source>
        <dbReference type="PROSITE" id="PS50109"/>
    </source>
</evidence>
<evidence type="ECO:0000256" key="5">
    <source>
        <dbReference type="ARBA" id="ARBA00022679"/>
    </source>
</evidence>
<evidence type="ECO:0000256" key="2">
    <source>
        <dbReference type="ARBA" id="ARBA00004141"/>
    </source>
</evidence>
<evidence type="ECO:0000313" key="14">
    <source>
        <dbReference type="EMBL" id="ETD24005.1"/>
    </source>
</evidence>
<keyword evidence="7" id="KW-0418">Kinase</keyword>
<dbReference type="SMART" id="SM00387">
    <property type="entry name" value="HATPase_c"/>
    <property type="match status" value="1"/>
</dbReference>
<evidence type="ECO:0000256" key="7">
    <source>
        <dbReference type="ARBA" id="ARBA00022777"/>
    </source>
</evidence>
<comment type="caution">
    <text evidence="14">The sequence shown here is derived from an EMBL/GenBank/DDBJ whole genome shotgun (WGS) entry which is preliminary data.</text>
</comment>
<evidence type="ECO:0000256" key="8">
    <source>
        <dbReference type="ARBA" id="ARBA00022989"/>
    </source>
</evidence>
<proteinExistence type="predicted"/>
<dbReference type="InterPro" id="IPR005467">
    <property type="entry name" value="His_kinase_dom"/>
</dbReference>
<organism evidence="14 15">
    <name type="scientific">Helicobacter macacae MIT 99-5501</name>
    <dbReference type="NCBI Taxonomy" id="1357400"/>
    <lineage>
        <taxon>Bacteria</taxon>
        <taxon>Pseudomonadati</taxon>
        <taxon>Campylobacterota</taxon>
        <taxon>Epsilonproteobacteria</taxon>
        <taxon>Campylobacterales</taxon>
        <taxon>Helicobacteraceae</taxon>
        <taxon>Helicobacter</taxon>
    </lineage>
</organism>
<evidence type="ECO:0000256" key="10">
    <source>
        <dbReference type="SAM" id="MobiDB-lite"/>
    </source>
</evidence>
<dbReference type="SUPFAM" id="SSF55874">
    <property type="entry name" value="ATPase domain of HSP90 chaperone/DNA topoisomerase II/histidine kinase"/>
    <property type="match status" value="1"/>
</dbReference>
<dbReference type="Proteomes" id="UP000018731">
    <property type="component" value="Unassembled WGS sequence"/>
</dbReference>
<feature type="domain" description="HAMP" evidence="13">
    <location>
        <begin position="157"/>
        <end position="204"/>
    </location>
</feature>
<dbReference type="Pfam" id="PF00672">
    <property type="entry name" value="HAMP"/>
    <property type="match status" value="1"/>
</dbReference>
<evidence type="ECO:0000256" key="3">
    <source>
        <dbReference type="ARBA" id="ARBA00012438"/>
    </source>
</evidence>
<protein>
    <recommendedName>
        <fullName evidence="3">histidine kinase</fullName>
        <ecNumber evidence="3">2.7.13.3</ecNumber>
    </recommendedName>
</protein>
<reference evidence="14 15" key="1">
    <citation type="journal article" date="2014" name="Genome Announc.">
        <title>Draft genome sequences of six enterohepatic helicobacter species isolated from humans and one from rhesus macaques.</title>
        <authorList>
            <person name="Shen Z."/>
            <person name="Sheh A."/>
            <person name="Young S.K."/>
            <person name="Abouelliel A."/>
            <person name="Ward D.V."/>
            <person name="Earl A.M."/>
            <person name="Fox J.G."/>
        </authorList>
    </citation>
    <scope>NUCLEOTIDE SEQUENCE [LARGE SCALE GENOMIC DNA]</scope>
    <source>
        <strain evidence="14 15">MIT 99-5501</strain>
    </source>
</reference>
<dbReference type="SUPFAM" id="SSF158472">
    <property type="entry name" value="HAMP domain-like"/>
    <property type="match status" value="1"/>
</dbReference>
<evidence type="ECO:0000259" key="13">
    <source>
        <dbReference type="PROSITE" id="PS50885"/>
    </source>
</evidence>
<keyword evidence="4" id="KW-0597">Phosphoprotein</keyword>
<comment type="catalytic activity">
    <reaction evidence="1">
        <text>ATP + protein L-histidine = ADP + protein N-phospho-L-histidine.</text>
        <dbReference type="EC" id="2.7.13.3"/>
    </reaction>
</comment>
<dbReference type="PROSITE" id="PS50885">
    <property type="entry name" value="HAMP"/>
    <property type="match status" value="1"/>
</dbReference>
<dbReference type="eggNOG" id="COG5002">
    <property type="taxonomic scope" value="Bacteria"/>
</dbReference>
<evidence type="ECO:0000256" key="9">
    <source>
        <dbReference type="ARBA" id="ARBA00023136"/>
    </source>
</evidence>
<dbReference type="OrthoDB" id="9812241at2"/>
<dbReference type="InterPro" id="IPR003661">
    <property type="entry name" value="HisK_dim/P_dom"/>
</dbReference>
<name>V8CAI6_9HELI</name>
<dbReference type="PATRIC" id="fig|1357400.3.peg.1036"/>
<comment type="subcellular location">
    <subcellularLocation>
        <location evidence="2">Membrane</location>
        <topology evidence="2">Multi-pass membrane protein</topology>
    </subcellularLocation>
</comment>
<keyword evidence="15" id="KW-1185">Reference proteome</keyword>
<evidence type="ECO:0000313" key="15">
    <source>
        <dbReference type="Proteomes" id="UP000018731"/>
    </source>
</evidence>
<feature type="transmembrane region" description="Helical" evidence="11">
    <location>
        <begin position="5"/>
        <end position="28"/>
    </location>
</feature>
<feature type="compositionally biased region" description="Polar residues" evidence="10">
    <location>
        <begin position="426"/>
        <end position="440"/>
    </location>
</feature>
<evidence type="ECO:0000256" key="6">
    <source>
        <dbReference type="ARBA" id="ARBA00022692"/>
    </source>
</evidence>
<feature type="transmembrane region" description="Helical" evidence="11">
    <location>
        <begin position="133"/>
        <end position="156"/>
    </location>
</feature>
<dbReference type="CDD" id="cd00082">
    <property type="entry name" value="HisKA"/>
    <property type="match status" value="1"/>
</dbReference>
<dbReference type="EMBL" id="AZJI01000004">
    <property type="protein sequence ID" value="ETD24005.1"/>
    <property type="molecule type" value="Genomic_DNA"/>
</dbReference>
<dbReference type="HOGENOM" id="CLU_051843_0_0_7"/>
<dbReference type="PANTHER" id="PTHR45528:SF12">
    <property type="entry name" value="SENSOR HISTIDINE KINASE ARSS"/>
    <property type="match status" value="1"/>
</dbReference>
<dbReference type="InterPro" id="IPR036097">
    <property type="entry name" value="HisK_dim/P_sf"/>
</dbReference>
<dbReference type="SUPFAM" id="SSF47384">
    <property type="entry name" value="Homodimeric domain of signal transducing histidine kinase"/>
    <property type="match status" value="1"/>
</dbReference>
<dbReference type="Pfam" id="PF02518">
    <property type="entry name" value="HATPase_c"/>
    <property type="match status" value="1"/>
</dbReference>
<dbReference type="AlphaFoldDB" id="V8CAI6"/>
<dbReference type="eggNOG" id="COG0642">
    <property type="taxonomic scope" value="Bacteria"/>
</dbReference>
<dbReference type="InterPro" id="IPR047994">
    <property type="entry name" value="ArsS-like"/>
</dbReference>
<dbReference type="EC" id="2.7.13.3" evidence="3"/>
<gene>
    <name evidence="14" type="ORF">HMPREF2086_00752</name>
</gene>
<dbReference type="SMART" id="SM00304">
    <property type="entry name" value="HAMP"/>
    <property type="match status" value="1"/>
</dbReference>
<keyword evidence="9 11" id="KW-0472">Membrane</keyword>
<accession>V8CAI6</accession>
<keyword evidence="8 11" id="KW-1133">Transmembrane helix</keyword>
<dbReference type="Gene3D" id="1.10.8.500">
    <property type="entry name" value="HAMP domain in histidine kinase"/>
    <property type="match status" value="1"/>
</dbReference>
<dbReference type="STRING" id="1357400.HMPREF2086_00752"/>
<dbReference type="InterPro" id="IPR050398">
    <property type="entry name" value="HssS/ArlS-like"/>
</dbReference>
<evidence type="ECO:0000256" key="11">
    <source>
        <dbReference type="SAM" id="Phobius"/>
    </source>
</evidence>
<keyword evidence="5" id="KW-0808">Transferase</keyword>
<feature type="region of interest" description="Disordered" evidence="10">
    <location>
        <begin position="426"/>
        <end position="476"/>
    </location>
</feature>
<dbReference type="NCBIfam" id="NF038389">
    <property type="entry name" value="ArsS_fam_HK"/>
    <property type="match status" value="1"/>
</dbReference>
<dbReference type="PANTHER" id="PTHR45528">
    <property type="entry name" value="SENSOR HISTIDINE KINASE CPXA"/>
    <property type="match status" value="1"/>
</dbReference>
<feature type="domain" description="Histidine kinase" evidence="12">
    <location>
        <begin position="212"/>
        <end position="401"/>
    </location>
</feature>
<dbReference type="InterPro" id="IPR003594">
    <property type="entry name" value="HATPase_dom"/>
</dbReference>
<dbReference type="GO" id="GO:0000155">
    <property type="term" value="F:phosphorelay sensor kinase activity"/>
    <property type="evidence" value="ECO:0007669"/>
    <property type="project" value="InterPro"/>
</dbReference>
<sequence>MKHSIFFKITILFLFALGSFFAFSFYFLRFQAERYAIDNERQRYERVSIIFNHIISKETNLDAIQIYLKEMGFIQVNDNNLKKNLLDTTKILYDTQGIYLKSIELNNDMYILLTSENEVFLYKDSLRNFYVNYYLIILFGSMVLIFLFVLVIKSLLPMIYLRRQIRRFAKGDTSVECEIPQKDEIGELASEFDKAIKRISALNSSRTLFLRSIMHELKTPITKGRITAEMVRNKTQKLRLTSVFERLNALIDEFAKIEQLSSKNYNLKKTEFFLYDLIENIQKMLLIDTSENNPIQNHAPNEIIKADFELFCLSVKNLIDNGIKYSFDGKVDIQSNGRDIIISNHGNALKMEFEEYFKPYFKDSAKPNSQGFGLGMYIIKNTLDAQNFTISYRHDEDSEGTKTNYFVIHNCIVESFCNLPTNHANHTNSAESSTANQNGDTDIADMAKDATKKSQKPKTQKSAQKENSMQKNSIKE</sequence>
<dbReference type="Gene3D" id="3.30.565.10">
    <property type="entry name" value="Histidine kinase-like ATPase, C-terminal domain"/>
    <property type="match status" value="1"/>
</dbReference>
<dbReference type="InterPro" id="IPR036890">
    <property type="entry name" value="HATPase_C_sf"/>
</dbReference>
<feature type="compositionally biased region" description="Polar residues" evidence="10">
    <location>
        <begin position="466"/>
        <end position="476"/>
    </location>
</feature>
<evidence type="ECO:0000256" key="4">
    <source>
        <dbReference type="ARBA" id="ARBA00022553"/>
    </source>
</evidence>
<dbReference type="PROSITE" id="PS50109">
    <property type="entry name" value="HIS_KIN"/>
    <property type="match status" value="1"/>
</dbReference>
<evidence type="ECO:0000256" key="1">
    <source>
        <dbReference type="ARBA" id="ARBA00000085"/>
    </source>
</evidence>
<dbReference type="CDD" id="cd06225">
    <property type="entry name" value="HAMP"/>
    <property type="match status" value="1"/>
</dbReference>
<dbReference type="GO" id="GO:0016020">
    <property type="term" value="C:membrane"/>
    <property type="evidence" value="ECO:0007669"/>
    <property type="project" value="UniProtKB-SubCell"/>
</dbReference>
<keyword evidence="6 11" id="KW-0812">Transmembrane</keyword>
<dbReference type="InterPro" id="IPR003660">
    <property type="entry name" value="HAMP_dom"/>
</dbReference>
<dbReference type="Gene3D" id="1.10.287.130">
    <property type="match status" value="1"/>
</dbReference>